<gene>
    <name evidence="7" type="ORF">DFR40_2017</name>
</gene>
<comment type="caution">
    <text evidence="7">The sequence shown here is derived from an EMBL/GenBank/DDBJ whole genome shotgun (WGS) entry which is preliminary data.</text>
</comment>
<dbReference type="InterPro" id="IPR043128">
    <property type="entry name" value="Rev_trsase/Diguanyl_cyclase"/>
</dbReference>
<dbReference type="NCBIfam" id="TIGR00229">
    <property type="entry name" value="sensory_box"/>
    <property type="match status" value="2"/>
</dbReference>
<evidence type="ECO:0000259" key="5">
    <source>
        <dbReference type="PROSITE" id="PS50883"/>
    </source>
</evidence>
<comment type="catalytic activity">
    <reaction evidence="1">
        <text>3',3'-c-di-GMP + H2O = 5'-phosphoguanylyl(3'-&gt;5')guanosine + H(+)</text>
        <dbReference type="Rhea" id="RHEA:24902"/>
        <dbReference type="ChEBI" id="CHEBI:15377"/>
        <dbReference type="ChEBI" id="CHEBI:15378"/>
        <dbReference type="ChEBI" id="CHEBI:58754"/>
        <dbReference type="ChEBI" id="CHEBI:58805"/>
        <dbReference type="EC" id="3.1.4.52"/>
    </reaction>
    <physiologicalReaction direction="left-to-right" evidence="1">
        <dbReference type="Rhea" id="RHEA:24903"/>
    </physiologicalReaction>
</comment>
<feature type="domain" description="PAC" evidence="4">
    <location>
        <begin position="364"/>
        <end position="416"/>
    </location>
</feature>
<dbReference type="SUPFAM" id="SSF55073">
    <property type="entry name" value="Nucleotide cyclase"/>
    <property type="match status" value="1"/>
</dbReference>
<dbReference type="SMART" id="SM00091">
    <property type="entry name" value="PAS"/>
    <property type="match status" value="3"/>
</dbReference>
<dbReference type="GO" id="GO:0071111">
    <property type="term" value="F:cyclic-guanylate-specific phosphodiesterase activity"/>
    <property type="evidence" value="ECO:0007669"/>
    <property type="project" value="UniProtKB-EC"/>
</dbReference>
<dbReference type="AlphaFoldDB" id="A0A495WB82"/>
<accession>A0A495WB82</accession>
<dbReference type="RefSeq" id="WP_121458346.1">
    <property type="nucleotide sequence ID" value="NZ_RBXP01000015.1"/>
</dbReference>
<feature type="domain" description="PAS" evidence="3">
    <location>
        <begin position="54"/>
        <end position="102"/>
    </location>
</feature>
<feature type="domain" description="GGDEF" evidence="6">
    <location>
        <begin position="448"/>
        <end position="581"/>
    </location>
</feature>
<dbReference type="SUPFAM" id="SSF55785">
    <property type="entry name" value="PYP-like sensor domain (PAS domain)"/>
    <property type="match status" value="3"/>
</dbReference>
<evidence type="ECO:0000313" key="7">
    <source>
        <dbReference type="EMBL" id="RKT58075.1"/>
    </source>
</evidence>
<dbReference type="PROSITE" id="PS50113">
    <property type="entry name" value="PAC"/>
    <property type="match status" value="2"/>
</dbReference>
<dbReference type="NCBIfam" id="TIGR00254">
    <property type="entry name" value="GGDEF"/>
    <property type="match status" value="1"/>
</dbReference>
<evidence type="ECO:0000256" key="1">
    <source>
        <dbReference type="ARBA" id="ARBA00051114"/>
    </source>
</evidence>
<dbReference type="Gene3D" id="3.30.450.20">
    <property type="entry name" value="PAS domain"/>
    <property type="match status" value="3"/>
</dbReference>
<protein>
    <submittedName>
        <fullName evidence="7">PAS domain S-box-containing protein/diguanylate cyclase (GGDEF)-like protein</fullName>
    </submittedName>
</protein>
<dbReference type="SUPFAM" id="SSF141868">
    <property type="entry name" value="EAL domain-like"/>
    <property type="match status" value="1"/>
</dbReference>
<dbReference type="CDD" id="cd01948">
    <property type="entry name" value="EAL"/>
    <property type="match status" value="1"/>
</dbReference>
<name>A0A495WB82_9RHOO</name>
<dbReference type="Gene3D" id="3.20.20.450">
    <property type="entry name" value="EAL domain"/>
    <property type="match status" value="1"/>
</dbReference>
<dbReference type="PANTHER" id="PTHR44757">
    <property type="entry name" value="DIGUANYLATE CYCLASE DGCP"/>
    <property type="match status" value="1"/>
</dbReference>
<feature type="domain" description="PAC" evidence="4">
    <location>
        <begin position="243"/>
        <end position="295"/>
    </location>
</feature>
<dbReference type="Pfam" id="PF00990">
    <property type="entry name" value="GGDEF"/>
    <property type="match status" value="1"/>
</dbReference>
<dbReference type="Proteomes" id="UP000270626">
    <property type="component" value="Unassembled WGS sequence"/>
</dbReference>
<dbReference type="InterPro" id="IPR029787">
    <property type="entry name" value="Nucleotide_cyclase"/>
</dbReference>
<dbReference type="PANTHER" id="PTHR44757:SF2">
    <property type="entry name" value="BIOFILM ARCHITECTURE MAINTENANCE PROTEIN MBAA"/>
    <property type="match status" value="1"/>
</dbReference>
<dbReference type="InterPro" id="IPR000014">
    <property type="entry name" value="PAS"/>
</dbReference>
<dbReference type="InterPro" id="IPR013767">
    <property type="entry name" value="PAS_fold"/>
</dbReference>
<dbReference type="PROSITE" id="PS50883">
    <property type="entry name" value="EAL"/>
    <property type="match status" value="1"/>
</dbReference>
<dbReference type="Gene3D" id="3.30.70.270">
    <property type="match status" value="1"/>
</dbReference>
<dbReference type="SMART" id="SM00052">
    <property type="entry name" value="EAL"/>
    <property type="match status" value="1"/>
</dbReference>
<dbReference type="InterPro" id="IPR052155">
    <property type="entry name" value="Biofilm_reg_signaling"/>
</dbReference>
<evidence type="ECO:0000259" key="6">
    <source>
        <dbReference type="PROSITE" id="PS50887"/>
    </source>
</evidence>
<evidence type="ECO:0000259" key="3">
    <source>
        <dbReference type="PROSITE" id="PS50112"/>
    </source>
</evidence>
<dbReference type="InterPro" id="IPR035965">
    <property type="entry name" value="PAS-like_dom_sf"/>
</dbReference>
<dbReference type="InterPro" id="IPR035919">
    <property type="entry name" value="EAL_sf"/>
</dbReference>
<dbReference type="Pfam" id="PF08448">
    <property type="entry name" value="PAS_4"/>
    <property type="match status" value="1"/>
</dbReference>
<reference evidence="7 8" key="1">
    <citation type="submission" date="2018-10" db="EMBL/GenBank/DDBJ databases">
        <title>Genomic Encyclopedia of Type Strains, Phase IV (KMG-IV): sequencing the most valuable type-strain genomes for metagenomic binning, comparative biology and taxonomic classification.</title>
        <authorList>
            <person name="Goeker M."/>
        </authorList>
    </citation>
    <scope>NUCLEOTIDE SEQUENCE [LARGE SCALE GENOMIC DNA]</scope>
    <source>
        <strain evidence="7 8">DSM 23841</strain>
    </source>
</reference>
<dbReference type="SMART" id="SM00267">
    <property type="entry name" value="GGDEF"/>
    <property type="match status" value="1"/>
</dbReference>
<dbReference type="InterPro" id="IPR001610">
    <property type="entry name" value="PAC"/>
</dbReference>
<feature type="domain" description="EAL" evidence="5">
    <location>
        <begin position="590"/>
        <end position="844"/>
    </location>
</feature>
<evidence type="ECO:0000259" key="4">
    <source>
        <dbReference type="PROSITE" id="PS50113"/>
    </source>
</evidence>
<dbReference type="GO" id="GO:0071732">
    <property type="term" value="P:cellular response to nitric oxide"/>
    <property type="evidence" value="ECO:0007669"/>
    <property type="project" value="UniProtKB-ARBA"/>
</dbReference>
<organism evidence="7 8">
    <name type="scientific">Azonexus fungiphilus</name>
    <dbReference type="NCBI Taxonomy" id="146940"/>
    <lineage>
        <taxon>Bacteria</taxon>
        <taxon>Pseudomonadati</taxon>
        <taxon>Pseudomonadota</taxon>
        <taxon>Betaproteobacteria</taxon>
        <taxon>Rhodocyclales</taxon>
        <taxon>Azonexaceae</taxon>
        <taxon>Azonexus</taxon>
    </lineage>
</organism>
<dbReference type="FunFam" id="3.30.70.270:FF:000001">
    <property type="entry name" value="Diguanylate cyclase domain protein"/>
    <property type="match status" value="1"/>
</dbReference>
<dbReference type="InterPro" id="IPR000700">
    <property type="entry name" value="PAS-assoc_C"/>
</dbReference>
<evidence type="ECO:0000313" key="8">
    <source>
        <dbReference type="Proteomes" id="UP000270626"/>
    </source>
</evidence>
<keyword evidence="8" id="KW-1185">Reference proteome</keyword>
<dbReference type="InterPro" id="IPR013656">
    <property type="entry name" value="PAS_4"/>
</dbReference>
<proteinExistence type="predicted"/>
<dbReference type="InterPro" id="IPR001633">
    <property type="entry name" value="EAL_dom"/>
</dbReference>
<dbReference type="OrthoDB" id="9813903at2"/>
<evidence type="ECO:0000256" key="2">
    <source>
        <dbReference type="SAM" id="MobiDB-lite"/>
    </source>
</evidence>
<dbReference type="FunFam" id="3.20.20.450:FF:000001">
    <property type="entry name" value="Cyclic di-GMP phosphodiesterase yahA"/>
    <property type="match status" value="1"/>
</dbReference>
<dbReference type="EMBL" id="RBXP01000015">
    <property type="protein sequence ID" value="RKT58075.1"/>
    <property type="molecule type" value="Genomic_DNA"/>
</dbReference>
<dbReference type="Pfam" id="PF00989">
    <property type="entry name" value="PAS"/>
    <property type="match status" value="1"/>
</dbReference>
<dbReference type="SMART" id="SM00086">
    <property type="entry name" value="PAC"/>
    <property type="match status" value="3"/>
</dbReference>
<dbReference type="CDD" id="cd01949">
    <property type="entry name" value="GGDEF"/>
    <property type="match status" value="1"/>
</dbReference>
<sequence length="859" mass="96572">MPLPHDFGSPKTPPVSDRAALSTVDREKPAKTGLNDANARNDKGTSPPDVAPGQLDLFRFLLDRLADPAYLIDERARVLHANDKGHRILGYDYGELADKSFLDIDPSYSLHRWLELLRQQPQTHHTRHRRKDRRLIPVEVSCTGLELTGSPYRIVLVRPTTDQDRAALGCESEFRALVENSPDTIARYDCQLRRRYGNRSLARLLDLPAAKLLGKRPTDNVLNSTSQAYEHALRTVIASGEEREYEHNWPSADGRMISWHLILKPEFSTDGRITGVVAVGRDITALKESERRLRQAEAMARLGHWQWDCPSKEIRISSEMSRILGQASDWQARPRQILRLVIGEDRKALLQAMRNACRQQHGEFTLDSYRIRVGNRILHLHTHIQAEYNATGQTRRLSGTTRDVSDLKNYESRLQKMAYHDSLTGLPNRTLLGERLAHNLEKATRNKTILGLLILDIDRFKEVNDSHGHDFGDRLLRECGERLQRLVRDYDIVARLGGDEFALVLPNIRAADDLGSISRKILDTLAQPFQLGQLEAFVSASIGIAVFPSDSTCANELFQYADSALYDAKGRGRAGFRFYSAELTAQAKQRGMLETALRRAESAGELVVFYQPKIDLASTRLVGAEALLRWQHPSLGLVQPDKFIGIAEDTGLIVGIGAWVLKQACRTARRWNENSSQALKIAVNLSSRQFRDNDLVALVSDYLQATGCSPAWLEFEITESLLLEDNEAIGIALKAFRAMGISIAIDDFGTGYSSLAYLKRFPINVLKIDRSFINDVMLDRDSTELVKGIITMAHSLRLELVAEGIENAVQEQFLQDFGCHFGQGYRYGKPMPQASFEAHPLMLACRQKNAGRAPQSQQP</sequence>
<dbReference type="PROSITE" id="PS50887">
    <property type="entry name" value="GGDEF"/>
    <property type="match status" value="1"/>
</dbReference>
<dbReference type="CDD" id="cd00130">
    <property type="entry name" value="PAS"/>
    <property type="match status" value="2"/>
</dbReference>
<feature type="region of interest" description="Disordered" evidence="2">
    <location>
        <begin position="1"/>
        <end position="50"/>
    </location>
</feature>
<dbReference type="Pfam" id="PF00563">
    <property type="entry name" value="EAL"/>
    <property type="match status" value="1"/>
</dbReference>
<dbReference type="PROSITE" id="PS50112">
    <property type="entry name" value="PAS"/>
    <property type="match status" value="1"/>
</dbReference>
<dbReference type="InterPro" id="IPR000160">
    <property type="entry name" value="GGDEF_dom"/>
</dbReference>